<sequence>MQELMAGEELGFGYPVLDSAELEPIKRRMFRRPRRELHEIPRQPPGSVLVFQLGDSYEVLPDTSLRLDAELVVDAVAVAVVSTRQVQREAVAYLPSADPRTCVAVRAVFFCLVTDAQLVLDAGCWDVGPLLADHLSADPRLRFLTQSTDLHGGWPHFQRNATARLLAYHEMHPLIVAGLTVRLTDVAFEPQRLATLPQQQGRTVPAAPPPEEDGAPGEMPMADGDPAIMRNYTWGENRE</sequence>
<feature type="region of interest" description="Disordered" evidence="1">
    <location>
        <begin position="196"/>
        <end position="239"/>
    </location>
</feature>
<evidence type="ECO:0000313" key="3">
    <source>
        <dbReference type="Proteomes" id="UP000603200"/>
    </source>
</evidence>
<reference evidence="2 3" key="1">
    <citation type="submission" date="2021-01" db="EMBL/GenBank/DDBJ databases">
        <title>Whole genome shotgun sequence of Actinoplanes humidus NBRC 14915.</title>
        <authorList>
            <person name="Komaki H."/>
            <person name="Tamura T."/>
        </authorList>
    </citation>
    <scope>NUCLEOTIDE SEQUENCE [LARGE SCALE GENOMIC DNA]</scope>
    <source>
        <strain evidence="2 3">NBRC 14915</strain>
    </source>
</reference>
<dbReference type="RefSeq" id="WP_203838956.1">
    <property type="nucleotide sequence ID" value="NZ_BAAATV010000002.1"/>
</dbReference>
<gene>
    <name evidence="2" type="ORF">Ahu01nite_049490</name>
</gene>
<evidence type="ECO:0000256" key="1">
    <source>
        <dbReference type="SAM" id="MobiDB-lite"/>
    </source>
</evidence>
<dbReference type="EMBL" id="BOMN01000061">
    <property type="protein sequence ID" value="GIE21847.1"/>
    <property type="molecule type" value="Genomic_DNA"/>
</dbReference>
<proteinExistence type="predicted"/>
<keyword evidence="3" id="KW-1185">Reference proteome</keyword>
<evidence type="ECO:0000313" key="2">
    <source>
        <dbReference type="EMBL" id="GIE21847.1"/>
    </source>
</evidence>
<comment type="caution">
    <text evidence="2">The sequence shown here is derived from an EMBL/GenBank/DDBJ whole genome shotgun (WGS) entry which is preliminary data.</text>
</comment>
<organism evidence="2 3">
    <name type="scientific">Winogradskya humida</name>
    <dbReference type="NCBI Taxonomy" id="113566"/>
    <lineage>
        <taxon>Bacteria</taxon>
        <taxon>Bacillati</taxon>
        <taxon>Actinomycetota</taxon>
        <taxon>Actinomycetes</taxon>
        <taxon>Micromonosporales</taxon>
        <taxon>Micromonosporaceae</taxon>
        <taxon>Winogradskya</taxon>
    </lineage>
</organism>
<protein>
    <submittedName>
        <fullName evidence="2">Uncharacterized protein</fullName>
    </submittedName>
</protein>
<accession>A0ABQ3ZUL4</accession>
<dbReference type="Proteomes" id="UP000603200">
    <property type="component" value="Unassembled WGS sequence"/>
</dbReference>
<name>A0ABQ3ZUL4_9ACTN</name>